<dbReference type="Pfam" id="PF00011">
    <property type="entry name" value="HSP20"/>
    <property type="match status" value="1"/>
</dbReference>
<evidence type="ECO:0000259" key="3">
    <source>
        <dbReference type="PROSITE" id="PS01031"/>
    </source>
</evidence>
<dbReference type="PANTHER" id="PTHR11527">
    <property type="entry name" value="HEAT-SHOCK PROTEIN 20 FAMILY MEMBER"/>
    <property type="match status" value="1"/>
</dbReference>
<protein>
    <submittedName>
        <fullName evidence="4">Hsp20/alpha crystallin family protein</fullName>
    </submittedName>
</protein>
<dbReference type="Proteomes" id="UP000813018">
    <property type="component" value="Unassembled WGS sequence"/>
</dbReference>
<dbReference type="Gene3D" id="2.60.40.790">
    <property type="match status" value="1"/>
</dbReference>
<dbReference type="CDD" id="cd06464">
    <property type="entry name" value="ACD_sHsps-like"/>
    <property type="match status" value="1"/>
</dbReference>
<evidence type="ECO:0000256" key="1">
    <source>
        <dbReference type="PROSITE-ProRule" id="PRU00285"/>
    </source>
</evidence>
<sequence>MKPATREKSQGVAPRSFFSDFFGDVDRFFDNDLMRMPAQLGRQLMGNMPATNIRENEKDYSIEVAAPGMTKDDFNIDLTEGTLTISCQKESDNKEEQDNYTRREYNYSSFSRSFRLPESVEEDAIKARYQDGVLHITVPKGQEPEKRRKKIEIK</sequence>
<dbReference type="InterPro" id="IPR031107">
    <property type="entry name" value="Small_HSP"/>
</dbReference>
<dbReference type="InterPro" id="IPR008978">
    <property type="entry name" value="HSP20-like_chaperone"/>
</dbReference>
<name>A0ABS7CT84_9BACT</name>
<dbReference type="SUPFAM" id="SSF49764">
    <property type="entry name" value="HSP20-like chaperones"/>
    <property type="match status" value="1"/>
</dbReference>
<organism evidence="4 5">
    <name type="scientific">Pontibacter aydingkolensis</name>
    <dbReference type="NCBI Taxonomy" id="1911536"/>
    <lineage>
        <taxon>Bacteria</taxon>
        <taxon>Pseudomonadati</taxon>
        <taxon>Bacteroidota</taxon>
        <taxon>Cytophagia</taxon>
        <taxon>Cytophagales</taxon>
        <taxon>Hymenobacteraceae</taxon>
        <taxon>Pontibacter</taxon>
    </lineage>
</organism>
<evidence type="ECO:0000256" key="2">
    <source>
        <dbReference type="RuleBase" id="RU003616"/>
    </source>
</evidence>
<dbReference type="RefSeq" id="WP_219876928.1">
    <property type="nucleotide sequence ID" value="NZ_JAHYXK010000005.1"/>
</dbReference>
<dbReference type="EMBL" id="JAHYXK010000005">
    <property type="protein sequence ID" value="MBW7467048.1"/>
    <property type="molecule type" value="Genomic_DNA"/>
</dbReference>
<feature type="domain" description="SHSP" evidence="3">
    <location>
        <begin position="42"/>
        <end position="154"/>
    </location>
</feature>
<evidence type="ECO:0000313" key="5">
    <source>
        <dbReference type="Proteomes" id="UP000813018"/>
    </source>
</evidence>
<dbReference type="PROSITE" id="PS01031">
    <property type="entry name" value="SHSP"/>
    <property type="match status" value="1"/>
</dbReference>
<evidence type="ECO:0000313" key="4">
    <source>
        <dbReference type="EMBL" id="MBW7467048.1"/>
    </source>
</evidence>
<comment type="caution">
    <text evidence="4">The sequence shown here is derived from an EMBL/GenBank/DDBJ whole genome shotgun (WGS) entry which is preliminary data.</text>
</comment>
<comment type="similarity">
    <text evidence="1 2">Belongs to the small heat shock protein (HSP20) family.</text>
</comment>
<proteinExistence type="inferred from homology"/>
<dbReference type="InterPro" id="IPR002068">
    <property type="entry name" value="A-crystallin/Hsp20_dom"/>
</dbReference>
<accession>A0ABS7CT84</accession>
<keyword evidence="5" id="KW-1185">Reference proteome</keyword>
<gene>
    <name evidence="4" type="ORF">K0O23_08200</name>
</gene>
<reference evidence="4 5" key="1">
    <citation type="journal article" date="2016" name="Int. J. Syst. Evol. Microbiol.">
        <title>Pontibacter aydingkolensis sp. nov., isolated from soil of a salt lake.</title>
        <authorList>
            <person name="Osman G."/>
            <person name="Zhang T."/>
            <person name="Lou K."/>
            <person name="Gao Y."/>
            <person name="Chang W."/>
            <person name="Lin Q."/>
            <person name="Yang H.M."/>
            <person name="Huo X.D."/>
            <person name="Wang N."/>
        </authorList>
    </citation>
    <scope>NUCLEOTIDE SEQUENCE [LARGE SCALE GENOMIC DNA]</scope>
    <source>
        <strain evidence="4 5">KACC 19255</strain>
    </source>
</reference>